<dbReference type="Gene3D" id="1.10.510.10">
    <property type="entry name" value="Transferase(Phosphotransferase) domain 1"/>
    <property type="match status" value="1"/>
</dbReference>
<keyword evidence="4 7" id="KW-0547">Nucleotide-binding</keyword>
<evidence type="ECO:0000313" key="10">
    <source>
        <dbReference type="EMBL" id="GIM89667.1"/>
    </source>
</evidence>
<comment type="caution">
    <text evidence="10">The sequence shown here is derived from an EMBL/GenBank/DDBJ whole genome shotgun (WGS) entry which is preliminary data.</text>
</comment>
<dbReference type="AlphaFoldDB" id="A0A919T758"/>
<dbReference type="SUPFAM" id="SSF56112">
    <property type="entry name" value="Protein kinase-like (PK-like)"/>
    <property type="match status" value="1"/>
</dbReference>
<dbReference type="Proteomes" id="UP000677082">
    <property type="component" value="Unassembled WGS sequence"/>
</dbReference>
<dbReference type="InterPro" id="IPR000719">
    <property type="entry name" value="Prot_kinase_dom"/>
</dbReference>
<proteinExistence type="predicted"/>
<dbReference type="PROSITE" id="PS00107">
    <property type="entry name" value="PROTEIN_KINASE_ATP"/>
    <property type="match status" value="1"/>
</dbReference>
<dbReference type="SMART" id="SM00220">
    <property type="entry name" value="S_TKc"/>
    <property type="match status" value="1"/>
</dbReference>
<dbReference type="RefSeq" id="WP_213005627.1">
    <property type="nucleotide sequence ID" value="NZ_BOQN01000017.1"/>
</dbReference>
<keyword evidence="3" id="KW-0808">Transferase</keyword>
<feature type="binding site" evidence="7">
    <location>
        <position position="42"/>
    </location>
    <ligand>
        <name>ATP</name>
        <dbReference type="ChEBI" id="CHEBI:30616"/>
    </ligand>
</feature>
<dbReference type="InterPro" id="IPR008271">
    <property type="entry name" value="Ser/Thr_kinase_AS"/>
</dbReference>
<gene>
    <name evidence="10" type="ORF">Ato02nite_014600</name>
</gene>
<accession>A0A919T758</accession>
<feature type="domain" description="Protein kinase" evidence="9">
    <location>
        <begin position="13"/>
        <end position="263"/>
    </location>
</feature>
<evidence type="ECO:0000256" key="8">
    <source>
        <dbReference type="SAM" id="MobiDB-lite"/>
    </source>
</evidence>
<dbReference type="Gene3D" id="3.40.1000.10">
    <property type="entry name" value="Mog1/PsbP, alpha/beta/alpha sandwich"/>
    <property type="match status" value="1"/>
</dbReference>
<protein>
    <recommendedName>
        <fullName evidence="1">non-specific serine/threonine protein kinase</fullName>
        <ecNumber evidence="1">2.7.11.1</ecNumber>
    </recommendedName>
</protein>
<dbReference type="GO" id="GO:0004674">
    <property type="term" value="F:protein serine/threonine kinase activity"/>
    <property type="evidence" value="ECO:0007669"/>
    <property type="project" value="UniProtKB-KW"/>
</dbReference>
<dbReference type="GO" id="GO:0005524">
    <property type="term" value="F:ATP binding"/>
    <property type="evidence" value="ECO:0007669"/>
    <property type="project" value="UniProtKB-UniRule"/>
</dbReference>
<dbReference type="PROSITE" id="PS00108">
    <property type="entry name" value="PROTEIN_KINASE_ST"/>
    <property type="match status" value="1"/>
</dbReference>
<dbReference type="Gene3D" id="3.30.200.20">
    <property type="entry name" value="Phosphorylase Kinase, domain 1"/>
    <property type="match status" value="1"/>
</dbReference>
<evidence type="ECO:0000313" key="11">
    <source>
        <dbReference type="Proteomes" id="UP000677082"/>
    </source>
</evidence>
<evidence type="ECO:0000256" key="3">
    <source>
        <dbReference type="ARBA" id="ARBA00022679"/>
    </source>
</evidence>
<evidence type="ECO:0000256" key="7">
    <source>
        <dbReference type="PROSITE-ProRule" id="PRU10141"/>
    </source>
</evidence>
<dbReference type="PANTHER" id="PTHR43289">
    <property type="entry name" value="MITOGEN-ACTIVATED PROTEIN KINASE KINASE KINASE 20-RELATED"/>
    <property type="match status" value="1"/>
</dbReference>
<evidence type="ECO:0000259" key="9">
    <source>
        <dbReference type="PROSITE" id="PS50011"/>
    </source>
</evidence>
<sequence length="505" mass="53806">MTDTTHHLLGGRYRLLEMIGTGGMGRVWRAHDQLLLRDVAVKEITVASTALLAAQTMREARAAARLDHPGVVQVFDVVWQHDRSWIVMEYVNSRSLHEVVRTDGPRAPREVARIGVQVLAALRAAHSAGVLHRDVKPHNVLLGPDGRVVLSDFGLATIGEQDGGVDPRLGSPHYIAPERLGPAVAGPPADLFSLGATLYAAVEGRAPFARGDVDASLRALLDDPPDPPRRAGPLSGIILGLLAKDPADRPHAAETESVLRAVVAGHNPPWRGRAAVPPPPSRRPPGRRYVVAGIAAALLATGGAGAYAAGAHRPPPQPSAILRPSGPSVAPSVAPADRCGFGVDAEPVVAATTGVPAGLPKGWIWFRDPTGFSLALPAGWQRSTTGNEVCFGDPAGRRAFTVNMIAVVTRQPLAYWQNREKAELAAGALPGYRRISMGVLLFKRGAADWEYTYRPDSDTTVHVRRLLAAVSGSRSYLLRWTAGDPDWTSGLGQQRQLMDLFASAP</sequence>
<dbReference type="InterPro" id="IPR011009">
    <property type="entry name" value="Kinase-like_dom_sf"/>
</dbReference>
<evidence type="ECO:0000256" key="2">
    <source>
        <dbReference type="ARBA" id="ARBA00022527"/>
    </source>
</evidence>
<evidence type="ECO:0000256" key="6">
    <source>
        <dbReference type="ARBA" id="ARBA00022840"/>
    </source>
</evidence>
<keyword evidence="2 10" id="KW-0723">Serine/threonine-protein kinase</keyword>
<dbReference type="EMBL" id="BOQN01000017">
    <property type="protein sequence ID" value="GIM89667.1"/>
    <property type="molecule type" value="Genomic_DNA"/>
</dbReference>
<evidence type="ECO:0000256" key="1">
    <source>
        <dbReference type="ARBA" id="ARBA00012513"/>
    </source>
</evidence>
<dbReference type="PROSITE" id="PS50011">
    <property type="entry name" value="PROTEIN_KINASE_DOM"/>
    <property type="match status" value="1"/>
</dbReference>
<evidence type="ECO:0000256" key="4">
    <source>
        <dbReference type="ARBA" id="ARBA00022741"/>
    </source>
</evidence>
<reference evidence="10 11" key="1">
    <citation type="submission" date="2021-03" db="EMBL/GenBank/DDBJ databases">
        <title>Whole genome shotgun sequence of Actinoplanes toevensis NBRC 105298.</title>
        <authorList>
            <person name="Komaki H."/>
            <person name="Tamura T."/>
        </authorList>
    </citation>
    <scope>NUCLEOTIDE SEQUENCE [LARGE SCALE GENOMIC DNA]</scope>
    <source>
        <strain evidence="10 11">NBRC 105298</strain>
    </source>
</reference>
<dbReference type="PANTHER" id="PTHR43289:SF6">
    <property type="entry name" value="SERINE_THREONINE-PROTEIN KINASE NEKL-3"/>
    <property type="match status" value="1"/>
</dbReference>
<keyword evidence="11" id="KW-1185">Reference proteome</keyword>
<name>A0A919T758_9ACTN</name>
<evidence type="ECO:0000256" key="5">
    <source>
        <dbReference type="ARBA" id="ARBA00022777"/>
    </source>
</evidence>
<organism evidence="10 11">
    <name type="scientific">Paractinoplanes toevensis</name>
    <dbReference type="NCBI Taxonomy" id="571911"/>
    <lineage>
        <taxon>Bacteria</taxon>
        <taxon>Bacillati</taxon>
        <taxon>Actinomycetota</taxon>
        <taxon>Actinomycetes</taxon>
        <taxon>Micromonosporales</taxon>
        <taxon>Micromonosporaceae</taxon>
        <taxon>Paractinoplanes</taxon>
    </lineage>
</organism>
<feature type="region of interest" description="Disordered" evidence="8">
    <location>
        <begin position="306"/>
        <end position="329"/>
    </location>
</feature>
<keyword evidence="6 7" id="KW-0067">ATP-binding</keyword>
<keyword evidence="5 10" id="KW-0418">Kinase</keyword>
<dbReference type="EC" id="2.7.11.1" evidence="1"/>
<dbReference type="InterPro" id="IPR017441">
    <property type="entry name" value="Protein_kinase_ATP_BS"/>
</dbReference>
<dbReference type="CDD" id="cd14014">
    <property type="entry name" value="STKc_PknB_like"/>
    <property type="match status" value="1"/>
</dbReference>
<dbReference type="Pfam" id="PF00069">
    <property type="entry name" value="Pkinase"/>
    <property type="match status" value="1"/>
</dbReference>